<evidence type="ECO:0000313" key="3">
    <source>
        <dbReference type="Proteomes" id="UP000610373"/>
    </source>
</evidence>
<dbReference type="Proteomes" id="UP000610373">
    <property type="component" value="Unassembled WGS sequence"/>
</dbReference>
<dbReference type="AlphaFoldDB" id="A0A811TBS6"/>
<gene>
    <name evidence="2" type="ORF">CHKLHMKO_00411</name>
</gene>
<name>A0A811TBS6_9EURY</name>
<dbReference type="GO" id="GO:0003677">
    <property type="term" value="F:DNA binding"/>
    <property type="evidence" value="ECO:0007669"/>
    <property type="project" value="InterPro"/>
</dbReference>
<dbReference type="InterPro" id="IPR007159">
    <property type="entry name" value="SpoVT-AbrB_dom"/>
</dbReference>
<organism evidence="2 3">
    <name type="scientific">Candidatus Argoarchaeum ethanivorans</name>
    <dbReference type="NCBI Taxonomy" id="2608793"/>
    <lineage>
        <taxon>Archaea</taxon>
        <taxon>Methanobacteriati</taxon>
        <taxon>Methanobacteriota</taxon>
        <taxon>Stenosarchaea group</taxon>
        <taxon>Methanomicrobia</taxon>
        <taxon>Methanosarcinales</taxon>
        <taxon>Methanosarcinales incertae sedis</taxon>
        <taxon>GOM Arc I cluster</taxon>
        <taxon>Candidatus Argoarchaeum</taxon>
    </lineage>
</organism>
<comment type="caution">
    <text evidence="2">The sequence shown here is derived from an EMBL/GenBank/DDBJ whole genome shotgun (WGS) entry which is preliminary data.</text>
</comment>
<dbReference type="SUPFAM" id="SSF89447">
    <property type="entry name" value="AbrB/MazE/MraZ-like"/>
    <property type="match status" value="1"/>
</dbReference>
<dbReference type="Pfam" id="PF04014">
    <property type="entry name" value="MazE_antitoxin"/>
    <property type="match status" value="1"/>
</dbReference>
<reference evidence="2" key="1">
    <citation type="submission" date="2020-10" db="EMBL/GenBank/DDBJ databases">
        <authorList>
            <person name="Hahn C.J."/>
            <person name="Laso-Perez R."/>
            <person name="Vulcano F."/>
            <person name="Vaziourakis K.-M."/>
            <person name="Stokke R."/>
            <person name="Steen I.H."/>
            <person name="Teske A."/>
            <person name="Boetius A."/>
            <person name="Liebeke M."/>
            <person name="Amann R."/>
            <person name="Knittel K."/>
        </authorList>
    </citation>
    <scope>NUCLEOTIDE SEQUENCE</scope>
    <source>
        <strain evidence="2">Gfbio:e3339647-f889-4370-9287-4fb5cb688e4c:AG392O15_GoMArc1</strain>
    </source>
</reference>
<dbReference type="InterPro" id="IPR037914">
    <property type="entry name" value="SpoVT-AbrB_sf"/>
</dbReference>
<sequence>MAIAVIDEKGRIQIPERIREELSLKSGEEFEVKTVGEKITLLPFISPEEFIERMEGKIKSGNVTVSPEEIKSIWKMR</sequence>
<accession>A0A811TBS6</accession>
<dbReference type="PROSITE" id="PS51740">
    <property type="entry name" value="SPOVT_ABRB"/>
    <property type="match status" value="1"/>
</dbReference>
<proteinExistence type="predicted"/>
<feature type="domain" description="SpoVT-AbrB" evidence="1">
    <location>
        <begin position="1"/>
        <end position="46"/>
    </location>
</feature>
<dbReference type="Gene3D" id="2.10.260.10">
    <property type="match status" value="1"/>
</dbReference>
<dbReference type="SMART" id="SM00966">
    <property type="entry name" value="SpoVT_AbrB"/>
    <property type="match status" value="1"/>
</dbReference>
<dbReference type="EMBL" id="CAJHIO010000025">
    <property type="protein sequence ID" value="CAD6493083.1"/>
    <property type="molecule type" value="Genomic_DNA"/>
</dbReference>
<protein>
    <recommendedName>
        <fullName evidence="1">SpoVT-AbrB domain-containing protein</fullName>
    </recommendedName>
</protein>
<dbReference type="NCBIfam" id="TIGR01439">
    <property type="entry name" value="lp_hng_hel_AbrB"/>
    <property type="match status" value="1"/>
</dbReference>
<evidence type="ECO:0000259" key="1">
    <source>
        <dbReference type="PROSITE" id="PS51740"/>
    </source>
</evidence>
<evidence type="ECO:0000313" key="2">
    <source>
        <dbReference type="EMBL" id="CAD6493083.1"/>
    </source>
</evidence>